<reference evidence="1 2" key="1">
    <citation type="submission" date="2019-12" db="EMBL/GenBank/DDBJ databases">
        <title>Comparative genomics gives insights into the taxonomy of the Azoarcus-Aromatoleum group and reveals separate origins of nif in the plant-associated Azoarcus and non-plant-associated Aromatoleum sub-groups.</title>
        <authorList>
            <person name="Lafos M."/>
            <person name="Maluk M."/>
            <person name="Batista M."/>
            <person name="Junghare M."/>
            <person name="Carmona M."/>
            <person name="Faoro H."/>
            <person name="Cruz L.M."/>
            <person name="Battistoni F."/>
            <person name="De Souza E."/>
            <person name="Pedrosa F."/>
            <person name="Chen W.-M."/>
            <person name="Poole P.S."/>
            <person name="Dixon R.A."/>
            <person name="James E.K."/>
        </authorList>
    </citation>
    <scope>NUCLEOTIDE SEQUENCE [LARGE SCALE GENOMIC DNA]</scope>
    <source>
        <strain evidence="1 2">Td21</strain>
    </source>
</reference>
<sequence length="471" mass="50018">MIYATIDIGSTWTKGASFRLVGDRVRLERRAARPTTVANLSDAFFGVLSEIVAGDPLDQLRGGELRLRYSSSAKGGLAVAAIGLVPDVTLEIGKLAAQSAGARLSQVFSYRLTASDVAQLEKRQPDIVLLAGGTDGGNSDYVLANAAALAASRLDCDFVYAGNREVADEVAALLAGKRLKVVPNLLPDFNEPNPDPARDAIRSIFLDAIVKGKGLDVIMDATGSEPVPTPFAVLEYTRTIRELVPGWSEFLLLDMGGATTDVYSAHLDTPSSGVIRRGLPEPTVKRTVEGDLGMRVSAQAVCELGDTTLAATLEAHNVSKADLAAYAARVTAHPDSIPTGTEERRLDTLLAGLCVGHAVARHVGRMTSVYTPEGEVLVQTGRDLSKLPKVVGSGGWLAKAEGFSPGAWFDGHLIDQRGRSVLAPRNFAYYRDADYLFPLLANLARDIPAAAARAGIDFLVAQETRSEHATA</sequence>
<protein>
    <submittedName>
        <fullName evidence="1">Glutamate mutase</fullName>
    </submittedName>
</protein>
<dbReference type="PIRSF" id="PIRSF004729">
    <property type="entry name" value="MutL"/>
    <property type="match status" value="1"/>
</dbReference>
<dbReference type="RefSeq" id="WP_169258065.1">
    <property type="nucleotide sequence ID" value="NZ_WTVN01000055.1"/>
</dbReference>
<organism evidence="1 2">
    <name type="scientific">Aromatoleum toluvorans</name>
    <dbReference type="NCBI Taxonomy" id="92002"/>
    <lineage>
        <taxon>Bacteria</taxon>
        <taxon>Pseudomonadati</taxon>
        <taxon>Pseudomonadota</taxon>
        <taxon>Betaproteobacteria</taxon>
        <taxon>Rhodocyclales</taxon>
        <taxon>Rhodocyclaceae</taxon>
        <taxon>Aromatoleum</taxon>
    </lineage>
</organism>
<dbReference type="Pfam" id="PF13941">
    <property type="entry name" value="MutL"/>
    <property type="match status" value="1"/>
</dbReference>
<dbReference type="EMBL" id="WTVN01000055">
    <property type="protein sequence ID" value="NMG46234.1"/>
    <property type="molecule type" value="Genomic_DNA"/>
</dbReference>
<keyword evidence="2" id="KW-1185">Reference proteome</keyword>
<comment type="caution">
    <text evidence="1">The sequence shown here is derived from an EMBL/GenBank/DDBJ whole genome shotgun (WGS) entry which is preliminary data.</text>
</comment>
<gene>
    <name evidence="1" type="ORF">GPA22_21165</name>
</gene>
<proteinExistence type="predicted"/>
<name>A0ABX1Q3E4_9RHOO</name>
<dbReference type="NCBIfam" id="TIGR01319">
    <property type="entry name" value="glmL_fam"/>
    <property type="match status" value="1"/>
</dbReference>
<evidence type="ECO:0000313" key="1">
    <source>
        <dbReference type="EMBL" id="NMG46234.1"/>
    </source>
</evidence>
<dbReference type="Proteomes" id="UP000623795">
    <property type="component" value="Unassembled WGS sequence"/>
</dbReference>
<evidence type="ECO:0000313" key="2">
    <source>
        <dbReference type="Proteomes" id="UP000623795"/>
    </source>
</evidence>
<dbReference type="InterPro" id="IPR006230">
    <property type="entry name" value="MutL"/>
</dbReference>
<accession>A0ABX1Q3E4</accession>